<dbReference type="Gene3D" id="3.40.50.2000">
    <property type="entry name" value="Glycogen Phosphorylase B"/>
    <property type="match status" value="1"/>
</dbReference>
<keyword evidence="2" id="KW-1185">Reference proteome</keyword>
<dbReference type="Proteomes" id="UP000305451">
    <property type="component" value="Unassembled WGS sequence"/>
</dbReference>
<accession>A0A4S2HBS9</accession>
<dbReference type="SUPFAM" id="SSF53756">
    <property type="entry name" value="UDP-Glycosyltransferase/glycogen phosphorylase"/>
    <property type="match status" value="1"/>
</dbReference>
<sequence length="359" mass="39452">MMGARGMLKIVAVFPPPTTGMTHVTKAIAERLSETIDVRRFVVSKTDGKARFWSFRKHLALVRQLTRAIFSDPQKAPVYIVLDAGQGAWGSLVLVLLAKLSGVPLIIHHHVFSYVEAPTLATRSVFAVAPANTLHITLCPCMADKLKRLYGDSVRTSVLSNAAFIAPSEARRSPARALNSVGFLGNITREKGILLFLETMRVLEDRDITLSAIIAGPISDVEIRSEVDAFIAEAPERRSYRGPVYGEDKAAFYQDIDALLFPSQYRNEAQPVTIYEALAVGCPVLATDRGCIPDQLPSEWVFDQECFVASAGIAISGWVRRHENFGQATRLAEQFYSDACREASRSLASLVSVIKKANK</sequence>
<comment type="caution">
    <text evidence="1">The sequence shown here is derived from an EMBL/GenBank/DDBJ whole genome shotgun (WGS) entry which is preliminary data.</text>
</comment>
<dbReference type="AlphaFoldDB" id="A0A4S2HBS9"/>
<dbReference type="PANTHER" id="PTHR45947:SF3">
    <property type="entry name" value="SULFOQUINOVOSYL TRANSFERASE SQD2"/>
    <property type="match status" value="1"/>
</dbReference>
<keyword evidence="1" id="KW-0808">Transferase</keyword>
<dbReference type="PANTHER" id="PTHR45947">
    <property type="entry name" value="SULFOQUINOVOSYL TRANSFERASE SQD2"/>
    <property type="match status" value="1"/>
</dbReference>
<name>A0A4S2HBS9_9PROT</name>
<proteinExistence type="predicted"/>
<gene>
    <name evidence="1" type="ORF">E5162_08790</name>
</gene>
<dbReference type="CDD" id="cd03801">
    <property type="entry name" value="GT4_PimA-like"/>
    <property type="match status" value="1"/>
</dbReference>
<organism evidence="1 2">
    <name type="scientific">Marinicauda pacifica</name>
    <dbReference type="NCBI Taxonomy" id="1133559"/>
    <lineage>
        <taxon>Bacteria</taxon>
        <taxon>Pseudomonadati</taxon>
        <taxon>Pseudomonadota</taxon>
        <taxon>Alphaproteobacteria</taxon>
        <taxon>Maricaulales</taxon>
        <taxon>Maricaulaceae</taxon>
        <taxon>Marinicauda</taxon>
    </lineage>
</organism>
<dbReference type="GO" id="GO:0016757">
    <property type="term" value="F:glycosyltransferase activity"/>
    <property type="evidence" value="ECO:0007669"/>
    <property type="project" value="TreeGrafter"/>
</dbReference>
<dbReference type="InterPro" id="IPR050194">
    <property type="entry name" value="Glycosyltransferase_grp1"/>
</dbReference>
<dbReference type="EMBL" id="SRXV01000002">
    <property type="protein sequence ID" value="TGY93148.1"/>
    <property type="molecule type" value="Genomic_DNA"/>
</dbReference>
<reference evidence="1 2" key="1">
    <citation type="journal article" date="2013" name="Int. J. Syst. Evol. Microbiol.">
        <title>Marinicauda pacifica gen. nov., sp. nov., a prosthecate alphaproteobacterium of the family Hyphomonadaceae isolated from deep seawater.</title>
        <authorList>
            <person name="Zhang X.Y."/>
            <person name="Li G.W."/>
            <person name="Wang C.S."/>
            <person name="Zhang Y.J."/>
            <person name="Xu X.W."/>
            <person name="Li H."/>
            <person name="Liu A."/>
            <person name="Liu C."/>
            <person name="Xie B.B."/>
            <person name="Qin Q.L."/>
            <person name="Xu Z."/>
            <person name="Chen X.L."/>
            <person name="Zhou B.C."/>
            <person name="Zhang Y.Z."/>
        </authorList>
    </citation>
    <scope>NUCLEOTIDE SEQUENCE [LARGE SCALE GENOMIC DNA]</scope>
    <source>
        <strain evidence="1 2">P-1 km-3</strain>
    </source>
</reference>
<evidence type="ECO:0000313" key="2">
    <source>
        <dbReference type="Proteomes" id="UP000305451"/>
    </source>
</evidence>
<evidence type="ECO:0000313" key="1">
    <source>
        <dbReference type="EMBL" id="TGY93148.1"/>
    </source>
</evidence>
<dbReference type="Pfam" id="PF13692">
    <property type="entry name" value="Glyco_trans_1_4"/>
    <property type="match status" value="1"/>
</dbReference>
<protein>
    <submittedName>
        <fullName evidence="1">Glycosyltransferase</fullName>
    </submittedName>
</protein>